<organism evidence="1 2">
    <name type="scientific">Chitinophaga pollutisoli</name>
    <dbReference type="NCBI Taxonomy" id="3133966"/>
    <lineage>
        <taxon>Bacteria</taxon>
        <taxon>Pseudomonadati</taxon>
        <taxon>Bacteroidota</taxon>
        <taxon>Chitinophagia</taxon>
        <taxon>Chitinophagales</taxon>
        <taxon>Chitinophagaceae</taxon>
        <taxon>Chitinophaga</taxon>
    </lineage>
</organism>
<keyword evidence="2" id="KW-1185">Reference proteome</keyword>
<protein>
    <recommendedName>
        <fullName evidence="3">Inhibitor of vertebrate lysozyme (Ivy)</fullName>
    </recommendedName>
</protein>
<dbReference type="PROSITE" id="PS51257">
    <property type="entry name" value="PROKAR_LIPOPROTEIN"/>
    <property type="match status" value="1"/>
</dbReference>
<accession>A0ABZ2YNF8</accession>
<dbReference type="Proteomes" id="UP001485459">
    <property type="component" value="Chromosome"/>
</dbReference>
<gene>
    <name evidence="1" type="ORF">WJU16_21030</name>
</gene>
<sequence>MKYGIILLATLAVACQTRQQPDTESSQPDSVVMTPTDTMITITDTAVVPALVESWKTFEQYNGKYAADVKLLQKQPLKERLKAMLGAEEKDFATRYGTTPPIEVDNGILFNEGCKPHNCSVEEAAIAIDMKKDVIYIGIARNKVVKLYGENGDSAYPDKLLQWMMKFESAQ</sequence>
<dbReference type="EMBL" id="CP149822">
    <property type="protein sequence ID" value="WZN40451.1"/>
    <property type="molecule type" value="Genomic_DNA"/>
</dbReference>
<evidence type="ECO:0000313" key="2">
    <source>
        <dbReference type="Proteomes" id="UP001485459"/>
    </source>
</evidence>
<evidence type="ECO:0000313" key="1">
    <source>
        <dbReference type="EMBL" id="WZN40451.1"/>
    </source>
</evidence>
<reference evidence="2" key="1">
    <citation type="submission" date="2024-03" db="EMBL/GenBank/DDBJ databases">
        <title>Chitinophaga horti sp. nov., isolated from garden soil.</title>
        <authorList>
            <person name="Lee D.S."/>
            <person name="Han D.M."/>
            <person name="Baek J.H."/>
            <person name="Choi D.G."/>
            <person name="Jeon J.H."/>
            <person name="Jeon C.O."/>
        </authorList>
    </citation>
    <scope>NUCLEOTIDE SEQUENCE [LARGE SCALE GENOMIC DNA]</scope>
    <source>
        <strain evidence="2">GPA1</strain>
    </source>
</reference>
<evidence type="ECO:0008006" key="3">
    <source>
        <dbReference type="Google" id="ProtNLM"/>
    </source>
</evidence>
<name>A0ABZ2YNF8_9BACT</name>
<proteinExistence type="predicted"/>
<dbReference type="RefSeq" id="WP_341835369.1">
    <property type="nucleotide sequence ID" value="NZ_CP149822.1"/>
</dbReference>